<proteinExistence type="predicted"/>
<evidence type="ECO:0000313" key="3">
    <source>
        <dbReference type="Proteomes" id="UP000318585"/>
    </source>
</evidence>
<dbReference type="Proteomes" id="UP000318585">
    <property type="component" value="Unassembled WGS sequence"/>
</dbReference>
<sequence length="360" mass="40262">MKKIIFTLLMIFLLAPNFMQAQPIEAGDISSIKSYPVIYAYNEQVTWTFDLSATTFSPGEDLYIWIWSPSEPDAGNWTNSSDFAKLKYEGDMRWSFTLTPTLYFSKTPAEIAASAGFWFRLKDKTGTKQSGVGNVAYTDFSAFYTANQMIKSYPEKPLVDQGVSILFNSNLVPGFVGVPSVHFHSGINNWNVLQEYQAWLPDISAKTQLKDLGNGFYKMDLIPSQYYGTPAGYVMENIVFLMVAKDWAATSPDQIIYAGEFVPPPPPEFSYFPLQISQKDFLGLIRKNNERGINKLTYTVTAGTKVITGVFSGNTAEIKGFINLVSELNGIPNLKEIHVVVKDNTNRTISDTVITLKVLD</sequence>
<keyword evidence="1" id="KW-0732">Signal</keyword>
<dbReference type="RefSeq" id="WP_144071283.1">
    <property type="nucleotide sequence ID" value="NZ_VJZR01000004.1"/>
</dbReference>
<accession>A0A553CMJ3</accession>
<feature type="chain" id="PRO_5022020969" evidence="1">
    <location>
        <begin position="22"/>
        <end position="360"/>
    </location>
</feature>
<feature type="signal peptide" evidence="1">
    <location>
        <begin position="1"/>
        <end position="21"/>
    </location>
</feature>
<reference evidence="2 3" key="1">
    <citation type="submission" date="2019-07" db="EMBL/GenBank/DDBJ databases">
        <title>Novel species of Flavobacterium.</title>
        <authorList>
            <person name="Liu Q."/>
            <person name="Xin Y.-H."/>
        </authorList>
    </citation>
    <scope>NUCLEOTIDE SEQUENCE [LARGE SCALE GENOMIC DNA]</scope>
    <source>
        <strain evidence="2 3">LB3P56</strain>
    </source>
</reference>
<dbReference type="AlphaFoldDB" id="A0A553CMJ3"/>
<evidence type="ECO:0000256" key="1">
    <source>
        <dbReference type="SAM" id="SignalP"/>
    </source>
</evidence>
<gene>
    <name evidence="2" type="ORF">FNW17_07180</name>
</gene>
<protein>
    <submittedName>
        <fullName evidence="2">Uncharacterized protein</fullName>
    </submittedName>
</protein>
<evidence type="ECO:0000313" key="2">
    <source>
        <dbReference type="EMBL" id="TRX21657.1"/>
    </source>
</evidence>
<keyword evidence="3" id="KW-1185">Reference proteome</keyword>
<comment type="caution">
    <text evidence="2">The sequence shown here is derived from an EMBL/GenBank/DDBJ whole genome shotgun (WGS) entry which is preliminary data.</text>
</comment>
<dbReference type="OrthoDB" id="1305498at2"/>
<dbReference type="EMBL" id="VJZR01000004">
    <property type="protein sequence ID" value="TRX21657.1"/>
    <property type="molecule type" value="Genomic_DNA"/>
</dbReference>
<organism evidence="2 3">
    <name type="scientific">Flavobacterium franklandianum</name>
    <dbReference type="NCBI Taxonomy" id="2594430"/>
    <lineage>
        <taxon>Bacteria</taxon>
        <taxon>Pseudomonadati</taxon>
        <taxon>Bacteroidota</taxon>
        <taxon>Flavobacteriia</taxon>
        <taxon>Flavobacteriales</taxon>
        <taxon>Flavobacteriaceae</taxon>
        <taxon>Flavobacterium</taxon>
    </lineage>
</organism>
<name>A0A553CMJ3_9FLAO</name>